<evidence type="ECO:0000256" key="3">
    <source>
        <dbReference type="ARBA" id="ARBA00022764"/>
    </source>
</evidence>
<dbReference type="PANTHER" id="PTHR43649:SF12">
    <property type="entry name" value="DIACETYLCHITOBIOSE BINDING PROTEIN DASA"/>
    <property type="match status" value="1"/>
</dbReference>
<comment type="caution">
    <text evidence="5">The sequence shown here is derived from an EMBL/GenBank/DDBJ whole genome shotgun (WGS) entry which is preliminary data.</text>
</comment>
<protein>
    <submittedName>
        <fullName evidence="5">Multiple sugar transport system substrate-binding protein</fullName>
    </submittedName>
</protein>
<keyword evidence="3" id="KW-0574">Periplasm</keyword>
<evidence type="ECO:0000256" key="4">
    <source>
        <dbReference type="SAM" id="SignalP"/>
    </source>
</evidence>
<name>A0A2V3TXV2_9HYPH</name>
<gene>
    <name evidence="5" type="ORF">C7450_112245</name>
</gene>
<sequence length="432" mass="46327">MTKTQKFTMTRRQMLGTTLAGAGMLAGRPAFAAAKTLNILSHKVHQTVLNGPATGDLTENWRKANDADLAWVTFDSNPLQDRLFREASLPKTDFGVGYIIDNRPTADIAKLFTPLDAYQAKAPIEDYSDIAPGLVQAMTVGGKLIGIPVRHATQGLFYNEALLEEKGIKAPATTLEELVDQAKQLTFTAKSGTPVVGLVLASDLAVFPVMFARAYGGDFITSDFKLLPDPEAMEKGLTVLKALFDAGALPRSYATTRNDDQVTWLQQGRAAYTVLPFARNAQLNNKDQSGFPGKIKAVEFPISAGLKGKTPMASVVESWGMVIPNNAGDKDLAWSFLREVASKRVTLGMAINGNGPVRVSTYADKAFAAANPVAAVEAAVLKNARGAFPPFPEAARAQTIFLEEVQLAVLGRKPVKAAVADIATRVRPLLPS</sequence>
<dbReference type="Proteomes" id="UP000248021">
    <property type="component" value="Unassembled WGS sequence"/>
</dbReference>
<proteinExistence type="inferred from homology"/>
<dbReference type="Pfam" id="PF01547">
    <property type="entry name" value="SBP_bac_1"/>
    <property type="match status" value="1"/>
</dbReference>
<feature type="chain" id="PRO_5015998225" evidence="4">
    <location>
        <begin position="33"/>
        <end position="432"/>
    </location>
</feature>
<keyword evidence="5" id="KW-0762">Sugar transport</keyword>
<evidence type="ECO:0000256" key="1">
    <source>
        <dbReference type="ARBA" id="ARBA00004418"/>
    </source>
</evidence>
<keyword evidence="5" id="KW-0813">Transport</keyword>
<organism evidence="5 6">
    <name type="scientific">Chelatococcus asaccharovorans</name>
    <dbReference type="NCBI Taxonomy" id="28210"/>
    <lineage>
        <taxon>Bacteria</taxon>
        <taxon>Pseudomonadati</taxon>
        <taxon>Pseudomonadota</taxon>
        <taxon>Alphaproteobacteria</taxon>
        <taxon>Hyphomicrobiales</taxon>
        <taxon>Chelatococcaceae</taxon>
        <taxon>Chelatococcus</taxon>
    </lineage>
</organism>
<dbReference type="RefSeq" id="WP_110377441.1">
    <property type="nucleotide sequence ID" value="NZ_JAHBRY010000002.1"/>
</dbReference>
<accession>A0A2V3TXV2</accession>
<reference evidence="5 6" key="1">
    <citation type="submission" date="2018-05" db="EMBL/GenBank/DDBJ databases">
        <title>Genomic Encyclopedia of Type Strains, Phase IV (KMG-IV): sequencing the most valuable type-strain genomes for metagenomic binning, comparative biology and taxonomic classification.</title>
        <authorList>
            <person name="Goeker M."/>
        </authorList>
    </citation>
    <scope>NUCLEOTIDE SEQUENCE [LARGE SCALE GENOMIC DNA]</scope>
    <source>
        <strain evidence="5 6">DSM 6462</strain>
    </source>
</reference>
<comment type="subcellular location">
    <subcellularLocation>
        <location evidence="1">Periplasm</location>
    </subcellularLocation>
</comment>
<dbReference type="GO" id="GO:0042597">
    <property type="term" value="C:periplasmic space"/>
    <property type="evidence" value="ECO:0007669"/>
    <property type="project" value="UniProtKB-SubCell"/>
</dbReference>
<evidence type="ECO:0000313" key="6">
    <source>
        <dbReference type="Proteomes" id="UP000248021"/>
    </source>
</evidence>
<dbReference type="PANTHER" id="PTHR43649">
    <property type="entry name" value="ARABINOSE-BINDING PROTEIN-RELATED"/>
    <property type="match status" value="1"/>
</dbReference>
<dbReference type="SUPFAM" id="SSF53850">
    <property type="entry name" value="Periplasmic binding protein-like II"/>
    <property type="match status" value="1"/>
</dbReference>
<dbReference type="AlphaFoldDB" id="A0A2V3TXV2"/>
<dbReference type="InterPro" id="IPR050490">
    <property type="entry name" value="Bact_solute-bd_prot1"/>
</dbReference>
<comment type="similarity">
    <text evidence="2">Belongs to the bacterial solute-binding protein 1 family.</text>
</comment>
<dbReference type="InterPro" id="IPR006311">
    <property type="entry name" value="TAT_signal"/>
</dbReference>
<keyword evidence="4" id="KW-0732">Signal</keyword>
<evidence type="ECO:0000313" key="5">
    <source>
        <dbReference type="EMBL" id="PXW54216.1"/>
    </source>
</evidence>
<evidence type="ECO:0000256" key="2">
    <source>
        <dbReference type="ARBA" id="ARBA00008520"/>
    </source>
</evidence>
<keyword evidence="6" id="KW-1185">Reference proteome</keyword>
<dbReference type="EMBL" id="QJJK01000012">
    <property type="protein sequence ID" value="PXW54216.1"/>
    <property type="molecule type" value="Genomic_DNA"/>
</dbReference>
<feature type="signal peptide" evidence="4">
    <location>
        <begin position="1"/>
        <end position="32"/>
    </location>
</feature>
<dbReference type="PROSITE" id="PS51318">
    <property type="entry name" value="TAT"/>
    <property type="match status" value="1"/>
</dbReference>
<dbReference type="InterPro" id="IPR006059">
    <property type="entry name" value="SBP"/>
</dbReference>
<dbReference type="OrthoDB" id="7374398at2"/>
<dbReference type="Gene3D" id="3.40.190.10">
    <property type="entry name" value="Periplasmic binding protein-like II"/>
    <property type="match status" value="2"/>
</dbReference>